<keyword evidence="1" id="KW-0472">Membrane</keyword>
<protein>
    <submittedName>
        <fullName evidence="2">Uncharacterized protein</fullName>
    </submittedName>
</protein>
<gene>
    <name evidence="2" type="ORF">GLS40_01790</name>
</gene>
<evidence type="ECO:0000313" key="2">
    <source>
        <dbReference type="EMBL" id="MWB76750.1"/>
    </source>
</evidence>
<evidence type="ECO:0000256" key="1">
    <source>
        <dbReference type="SAM" id="Phobius"/>
    </source>
</evidence>
<dbReference type="Proteomes" id="UP000443843">
    <property type="component" value="Unassembled WGS sequence"/>
</dbReference>
<keyword evidence="1" id="KW-0812">Transmembrane</keyword>
<proteinExistence type="predicted"/>
<comment type="caution">
    <text evidence="2">The sequence shown here is derived from an EMBL/GenBank/DDBJ whole genome shotgun (WGS) entry which is preliminary data.</text>
</comment>
<sequence length="46" mass="4778">MNELKPVQAPMAADLMRMIESQAVAAARWVVPACLLAGLVIGAVGN</sequence>
<dbReference type="RefSeq" id="WP_160380884.1">
    <property type="nucleotide sequence ID" value="NZ_WNXQ01000001.1"/>
</dbReference>
<keyword evidence="3" id="KW-1185">Reference proteome</keyword>
<accession>A0A844WBQ0</accession>
<evidence type="ECO:0000313" key="3">
    <source>
        <dbReference type="Proteomes" id="UP000443843"/>
    </source>
</evidence>
<dbReference type="EMBL" id="WNXQ01000001">
    <property type="protein sequence ID" value="MWB76750.1"/>
    <property type="molecule type" value="Genomic_DNA"/>
</dbReference>
<feature type="transmembrane region" description="Helical" evidence="1">
    <location>
        <begin position="26"/>
        <end position="45"/>
    </location>
</feature>
<keyword evidence="1" id="KW-1133">Transmembrane helix</keyword>
<organism evidence="2 3">
    <name type="scientific">Pseudooceanicola pacificus</name>
    <dbReference type="NCBI Taxonomy" id="2676438"/>
    <lineage>
        <taxon>Bacteria</taxon>
        <taxon>Pseudomonadati</taxon>
        <taxon>Pseudomonadota</taxon>
        <taxon>Alphaproteobacteria</taxon>
        <taxon>Rhodobacterales</taxon>
        <taxon>Paracoccaceae</taxon>
        <taxon>Pseudooceanicola</taxon>
    </lineage>
</organism>
<name>A0A844WBQ0_9RHOB</name>
<dbReference type="AlphaFoldDB" id="A0A844WBQ0"/>
<reference evidence="2 3" key="1">
    <citation type="submission" date="2019-11" db="EMBL/GenBank/DDBJ databases">
        <title>Pseudooceanicola pacifica sp. nov., isolated from deep-sea sediment of the Pacific Ocean.</title>
        <authorList>
            <person name="Lyu L."/>
        </authorList>
    </citation>
    <scope>NUCLEOTIDE SEQUENCE [LARGE SCALE GENOMIC DNA]</scope>
    <source>
        <strain evidence="2 3">216_PA32_1</strain>
    </source>
</reference>